<dbReference type="InterPro" id="IPR016169">
    <property type="entry name" value="FAD-bd_PCMH_sub2"/>
</dbReference>
<dbReference type="KEGG" id="scs:Sta7437_1450"/>
<dbReference type="InterPro" id="IPR005170">
    <property type="entry name" value="Transptr-assoc_dom"/>
</dbReference>
<keyword evidence="8 10" id="KW-0472">Membrane</keyword>
<dbReference type="Proteomes" id="UP000010473">
    <property type="component" value="Chromosome"/>
</dbReference>
<evidence type="ECO:0008006" key="16">
    <source>
        <dbReference type="Google" id="ProtNLM"/>
    </source>
</evidence>
<organism evidence="14 15">
    <name type="scientific">Stanieria cyanosphaera (strain ATCC 29371 / PCC 7437)</name>
    <dbReference type="NCBI Taxonomy" id="111780"/>
    <lineage>
        <taxon>Bacteria</taxon>
        <taxon>Bacillati</taxon>
        <taxon>Cyanobacteriota</taxon>
        <taxon>Cyanophyceae</taxon>
        <taxon>Pleurocapsales</taxon>
        <taxon>Dermocarpellaceae</taxon>
        <taxon>Stanieria</taxon>
    </lineage>
</organism>
<name>K9XTM5_STAC7</name>
<keyword evidence="4 10" id="KW-0812">Transmembrane</keyword>
<evidence type="ECO:0000256" key="5">
    <source>
        <dbReference type="ARBA" id="ARBA00022737"/>
    </source>
</evidence>
<dbReference type="SUPFAM" id="SSF54631">
    <property type="entry name" value="CBS-domain pair"/>
    <property type="match status" value="1"/>
</dbReference>
<dbReference type="PANTHER" id="PTHR43099">
    <property type="entry name" value="UPF0053 PROTEIN YRKA"/>
    <property type="match status" value="1"/>
</dbReference>
<evidence type="ECO:0000256" key="1">
    <source>
        <dbReference type="ARBA" id="ARBA00004651"/>
    </source>
</evidence>
<dbReference type="OrthoDB" id="9798188at2"/>
<keyword evidence="6 10" id="KW-1133">Transmembrane helix</keyword>
<dbReference type="InterPro" id="IPR046342">
    <property type="entry name" value="CBS_dom_sf"/>
</dbReference>
<feature type="domain" description="CBS" evidence="12">
    <location>
        <begin position="220"/>
        <end position="279"/>
    </location>
</feature>
<feature type="transmembrane region" description="Helical" evidence="11">
    <location>
        <begin position="60"/>
        <end position="84"/>
    </location>
</feature>
<accession>K9XTM5</accession>
<dbReference type="PROSITE" id="PS51846">
    <property type="entry name" value="CNNM"/>
    <property type="match status" value="1"/>
</dbReference>
<dbReference type="GO" id="GO:0005886">
    <property type="term" value="C:plasma membrane"/>
    <property type="evidence" value="ECO:0007669"/>
    <property type="project" value="UniProtKB-SubCell"/>
</dbReference>
<dbReference type="PANTHER" id="PTHR43099:SF5">
    <property type="entry name" value="HLYC_CORC FAMILY TRANSPORTER"/>
    <property type="match status" value="1"/>
</dbReference>
<evidence type="ECO:0000256" key="4">
    <source>
        <dbReference type="ARBA" id="ARBA00022692"/>
    </source>
</evidence>
<evidence type="ECO:0000256" key="9">
    <source>
        <dbReference type="PROSITE-ProRule" id="PRU00703"/>
    </source>
</evidence>
<evidence type="ECO:0000313" key="14">
    <source>
        <dbReference type="EMBL" id="AFZ35017.1"/>
    </source>
</evidence>
<evidence type="ECO:0000313" key="15">
    <source>
        <dbReference type="Proteomes" id="UP000010473"/>
    </source>
</evidence>
<dbReference type="RefSeq" id="WP_015192689.1">
    <property type="nucleotide sequence ID" value="NC_019748.1"/>
</dbReference>
<keyword evidence="15" id="KW-1185">Reference proteome</keyword>
<dbReference type="HOGENOM" id="CLU_015237_4_0_3"/>
<dbReference type="InterPro" id="IPR051676">
    <property type="entry name" value="UPF0053_domain"/>
</dbReference>
<evidence type="ECO:0000256" key="7">
    <source>
        <dbReference type="ARBA" id="ARBA00023122"/>
    </source>
</evidence>
<keyword evidence="5" id="KW-0677">Repeat</keyword>
<dbReference type="Pfam" id="PF03471">
    <property type="entry name" value="CorC_HlyC"/>
    <property type="match status" value="1"/>
</dbReference>
<keyword evidence="3" id="KW-1003">Cell membrane</keyword>
<feature type="domain" description="CBS" evidence="12">
    <location>
        <begin position="284"/>
        <end position="340"/>
    </location>
</feature>
<dbReference type="Pfam" id="PF00571">
    <property type="entry name" value="CBS"/>
    <property type="match status" value="2"/>
</dbReference>
<evidence type="ECO:0000256" key="6">
    <source>
        <dbReference type="ARBA" id="ARBA00022989"/>
    </source>
</evidence>
<feature type="domain" description="CNNM transmembrane" evidence="13">
    <location>
        <begin position="1"/>
        <end position="201"/>
    </location>
</feature>
<dbReference type="EMBL" id="CP003653">
    <property type="protein sequence ID" value="AFZ35017.1"/>
    <property type="molecule type" value="Genomic_DNA"/>
</dbReference>
<dbReference type="GO" id="GO:0050660">
    <property type="term" value="F:flavin adenine dinucleotide binding"/>
    <property type="evidence" value="ECO:0007669"/>
    <property type="project" value="InterPro"/>
</dbReference>
<dbReference type="InterPro" id="IPR000644">
    <property type="entry name" value="CBS_dom"/>
</dbReference>
<dbReference type="SUPFAM" id="SSF56176">
    <property type="entry name" value="FAD-binding/transporter-associated domain-like"/>
    <property type="match status" value="1"/>
</dbReference>
<evidence type="ECO:0000256" key="3">
    <source>
        <dbReference type="ARBA" id="ARBA00022475"/>
    </source>
</evidence>
<evidence type="ECO:0000256" key="2">
    <source>
        <dbReference type="ARBA" id="ARBA00006337"/>
    </source>
</evidence>
<feature type="transmembrane region" description="Helical" evidence="11">
    <location>
        <begin position="146"/>
        <end position="166"/>
    </location>
</feature>
<evidence type="ECO:0000256" key="8">
    <source>
        <dbReference type="ARBA" id="ARBA00023136"/>
    </source>
</evidence>
<sequence length="446" mass="49305">MSAFALEILFIILLIVANGLFSGSEIAVVSSRKVRLEQMANRGNANAKAALKLANSPNDFLSTVQIGITLIGILSGALGQATLAQRVKLFFDFIPFLKPYSEEISVAVVVTLITYFSLLIGELVPKRLALNNPEKVACSVAKPMRLLSTITAPLVYLLGISTNALLRLLGIQPEAESAVTEEEIKVLIEQATQSGTFEESEQEIVERVFRLSDRPIKAFMTPRFEIAWLNLNAPLEDTQRRIIENNYSRFPVGEESLDKCLGIVRGSKFLAACIQGKAIDLGTMLESPLFIPENTPALRVLEEFKSTGIHMAIITDEYGDIEGLVTLTDLMEAIVGGISSSEDLEEPMIIQREDGSWLLDGLLSIDEVKDLLDKQWLAEEETGDYHTLGGFMTTVLKHIPKSGEYFEWQGVRFEIVDMDGMRVDKVLVTLLPTPEQSPENIDNLNN</sequence>
<gene>
    <name evidence="14" type="ordered locus">Sta7437_1450</name>
</gene>
<reference evidence="15" key="1">
    <citation type="journal article" date="2013" name="Proc. Natl. Acad. Sci. U.S.A.">
        <title>Improving the coverage of the cyanobacterial phylum using diversity-driven genome sequencing.</title>
        <authorList>
            <person name="Shih P.M."/>
            <person name="Wu D."/>
            <person name="Latifi A."/>
            <person name="Axen S.D."/>
            <person name="Fewer D.P."/>
            <person name="Talla E."/>
            <person name="Calteau A."/>
            <person name="Cai F."/>
            <person name="Tandeau de Marsac N."/>
            <person name="Rippka R."/>
            <person name="Herdman M."/>
            <person name="Sivonen K."/>
            <person name="Coursin T."/>
            <person name="Laurent T."/>
            <person name="Goodwin L."/>
            <person name="Nolan M."/>
            <person name="Davenport K.W."/>
            <person name="Han C.S."/>
            <person name="Rubin E.M."/>
            <person name="Eisen J.A."/>
            <person name="Woyke T."/>
            <person name="Gugger M."/>
            <person name="Kerfeld C.A."/>
        </authorList>
    </citation>
    <scope>NUCLEOTIDE SEQUENCE [LARGE SCALE GENOMIC DNA]</scope>
    <source>
        <strain evidence="15">ATCC 29371 / PCC 7437</strain>
    </source>
</reference>
<dbReference type="InterPro" id="IPR044751">
    <property type="entry name" value="Ion_transp-like_CBS"/>
</dbReference>
<evidence type="ECO:0000259" key="12">
    <source>
        <dbReference type="PROSITE" id="PS51371"/>
    </source>
</evidence>
<protein>
    <recommendedName>
        <fullName evidence="16">Hemolysin</fullName>
    </recommendedName>
</protein>
<dbReference type="InterPro" id="IPR002550">
    <property type="entry name" value="CNNM"/>
</dbReference>
<dbReference type="SMART" id="SM01091">
    <property type="entry name" value="CorC_HlyC"/>
    <property type="match status" value="1"/>
</dbReference>
<dbReference type="AlphaFoldDB" id="K9XTM5"/>
<keyword evidence="7 9" id="KW-0129">CBS domain</keyword>
<comment type="similarity">
    <text evidence="2">Belongs to the UPF0053 family.</text>
</comment>
<evidence type="ECO:0000259" key="13">
    <source>
        <dbReference type="PROSITE" id="PS51846"/>
    </source>
</evidence>
<dbReference type="PATRIC" id="fig|111780.3.peg.1511"/>
<dbReference type="Gene3D" id="3.10.580.10">
    <property type="entry name" value="CBS-domain"/>
    <property type="match status" value="1"/>
</dbReference>
<dbReference type="PROSITE" id="PS51371">
    <property type="entry name" value="CBS"/>
    <property type="match status" value="2"/>
</dbReference>
<comment type="subcellular location">
    <subcellularLocation>
        <location evidence="1">Cell membrane</location>
        <topology evidence="1">Multi-pass membrane protein</topology>
    </subcellularLocation>
</comment>
<dbReference type="InterPro" id="IPR036318">
    <property type="entry name" value="FAD-bd_PCMH-like_sf"/>
</dbReference>
<proteinExistence type="inferred from homology"/>
<dbReference type="Pfam" id="PF01595">
    <property type="entry name" value="CNNM"/>
    <property type="match status" value="1"/>
</dbReference>
<feature type="transmembrane region" description="Helical" evidence="11">
    <location>
        <begin position="6"/>
        <end position="29"/>
    </location>
</feature>
<feature type="transmembrane region" description="Helical" evidence="11">
    <location>
        <begin position="104"/>
        <end position="125"/>
    </location>
</feature>
<evidence type="ECO:0000256" key="10">
    <source>
        <dbReference type="PROSITE-ProRule" id="PRU01193"/>
    </source>
</evidence>
<dbReference type="Gene3D" id="3.30.465.10">
    <property type="match status" value="1"/>
</dbReference>
<dbReference type="eggNOG" id="COG1253">
    <property type="taxonomic scope" value="Bacteria"/>
</dbReference>
<dbReference type="CDD" id="cd04590">
    <property type="entry name" value="CBS_pair_CorC_HlyC_assoc"/>
    <property type="match status" value="1"/>
</dbReference>
<evidence type="ECO:0000256" key="11">
    <source>
        <dbReference type="SAM" id="Phobius"/>
    </source>
</evidence>